<sequence length="2025" mass="214760">MTQFPNAEPTPESQESPRGFRRLGVALGVVLLVGAGASLPVIWLLLQQLLRPFVVAQLTETLERPLELGDVQGFSPVHLRFGETRIPATEGDADFATVERVTVRFNPVGMLAARQIVLDVSLEGAQVYLEQDETGKWLNLPDFPQRDPEQQALVRVERIRLQNATATVAARSPQGHLNPPFGVRVREGDIHLGEEYNKARGELAGDVLAGGRFALQAELENLREFRSPQLRGKGNVRLEAIALGALQQSFLAQLPLQIETGQVGGNFTVEIAGDPLNLDSLPQLNGLLTLDNLTLLLDDLKPNLTVAQGIIRLQGDRAQLEGLEATLGEIQAIIGGSLSPQTGFNLQGKIPTLTLPNLFQTFELTPPEFTLTGTLELEGQLTGPFNQGVITASARQTCPTRNKLSPAAFCGLTLDQVRVQSLEADVTLHLGEERGILQRLEIIPTLGGKITGSGTLEWGEPRTAFVQLSGVDLPSQRLARLYNLNLPLPLESLDIQAQALIPLDNWQNLRATVASNTLLGGGQVAVRDLQIQDQRWQGILQAQGVRLGDLFPLPDLAQGQIGTANAQLQVAGPLQDFTLNRLEVRGNANLTLGGGNAQLEDLQLSQGRWQTNLRASNINLRPLFNQESGVGRGGIGNRSGINAISQHLGPANANLRLTGSLESFTPDTITAQGQASLTLAGGTLQAQNLTFRNNQLRTTLRSQGVQIGRITPQLLPPNVALPPLGSLDGLLDISSQFKPLTAPPSTLSQALESLQATGNLGVGVAGGRVSASRLSLTGQTLTADIQATGVALGPLAPTTFPLNRTQLGVATATAQIRAPLDQLTDLNRLTAQGNAEVQQLAGGQVTARFQLAQGNWQSQVEAAALQPHRLTPQLPPEWVETASTSLEVTGNLKDLTLDAIRASGSARLGVAGGQVQANQIQLSGGNLTAQLLPQGVQLARIAPQLRGSLGGELTVGARVADFQVGNTQARGQIRLSQGVSLITDPLTAQFAWDGQQLNLQQVQAGQQLTAQGTVNLDGQALQRGDFSPPVIQGFNLTVGLNDLPLNRIPPEIATLDPDLLTLAGTASFNGQVSGTLNQPQIQGSLALNNLAVNDLPFDPSLAGSVRILAGQGGVVDLQGTRQDRVYAELGSGYLPTTFDLRLNAMAATGQTTGNLLTAQVEQFPLALAKSLIPLHLLPPTIATQPLSGDLSGEVNLNWATGELGSAIAITQPTLGPLSGQQFTGTLQWHNGILALKDGQFRNGITTYNLNGQVTPLTPNPQFQVTLAVDNGDLQDIITTLNLFDLVDLTNLAQTFQTPPDQFGRAADLNTVSVGDPTTTVYNQLRRLSEITALQNQQAAANQPPVPLPPLTEVQGQFNGTITASGALQGGLEGIQANFNLSGENWYWGFYNLDNLLAQGELNNGVVRVLPLEITLGGGEIAFSGAFGGETISGQLEITDLPIAELQEFLPLPPDIGFDGTLNASATLGGTRANPQARGRLDLLNASVNDTPISIATGSFNYSNARLQFSGRSILSADGTPLTLTGVIPYQLPLPETLPPQDNSLEITAKVQDDGLALLNILTRQQLVWQDGEGEVDLKIAGAIDPEIRQLTSLKAQGVAIVENGVISSQFLQDSITDLNGVIQFNFDNIAVESLSGNFGGGEILVRGILPTTTPLTDPEDPLSVTLGKLGINVKGLLTGEVQGDLVIGGSVLEPRISGDIDLANGRLDLLGAAATGGGGGNGNNGQGVINQVQLENLRLTLRDNFVIQQQPLLEFSAQGSLVANGNLLNPSPEGVIELQQGTINLFTSQLRLDRNYENTARFTPQSGLDPQLDIRLVGAILETDRRGYVADPYSSEVVDNPIDVGTVRTIRVAAQVQGSAQELARSLDTSSTTGSAPSRDILTLTSSPTRSQTEIVALLGGGFINAVAGGDSTALVGGLANLASNALLGDVFSEVQSAFGLSEFRIFPAEVIDEERGRTGTLGIAVELGKDIGRNFSVSVLQYLTPPEQPTRFNVRYRINDNFVLRGSTGLTGEGRASLEFESRF</sequence>
<keyword evidence="2 5" id="KW-0812">Transmembrane</keyword>
<dbReference type="PANTHER" id="PTHR34457:SF3">
    <property type="entry name" value="PROTEIN TIC236, CHLOROPLASTIC"/>
    <property type="match status" value="1"/>
</dbReference>
<organism evidence="7 8">
    <name type="scientific">Spirulina subsalsa FACHB-351</name>
    <dbReference type="NCBI Taxonomy" id="234711"/>
    <lineage>
        <taxon>Bacteria</taxon>
        <taxon>Bacillati</taxon>
        <taxon>Cyanobacteriota</taxon>
        <taxon>Cyanophyceae</taxon>
        <taxon>Spirulinales</taxon>
        <taxon>Spirulinaceae</taxon>
        <taxon>Spirulina</taxon>
    </lineage>
</organism>
<name>A0ABT3LB10_9CYAN</name>
<evidence type="ECO:0000313" key="7">
    <source>
        <dbReference type="EMBL" id="MCW6038699.1"/>
    </source>
</evidence>
<accession>A0ABT3LB10</accession>
<comment type="caution">
    <text evidence="7">The sequence shown here is derived from an EMBL/GenBank/DDBJ whole genome shotgun (WGS) entry which is preliminary data.</text>
</comment>
<dbReference type="InterPro" id="IPR053022">
    <property type="entry name" value="Chloroplast_translocon_comp"/>
</dbReference>
<evidence type="ECO:0000256" key="2">
    <source>
        <dbReference type="ARBA" id="ARBA00022692"/>
    </source>
</evidence>
<keyword evidence="4 5" id="KW-0472">Membrane</keyword>
<feature type="transmembrane region" description="Helical" evidence="5">
    <location>
        <begin position="23"/>
        <end position="46"/>
    </location>
</feature>
<dbReference type="Proteomes" id="UP001526426">
    <property type="component" value="Unassembled WGS sequence"/>
</dbReference>
<dbReference type="EMBL" id="JAIHOM010000163">
    <property type="protein sequence ID" value="MCW6038699.1"/>
    <property type="molecule type" value="Genomic_DNA"/>
</dbReference>
<evidence type="ECO:0000256" key="3">
    <source>
        <dbReference type="ARBA" id="ARBA00022989"/>
    </source>
</evidence>
<dbReference type="RefSeq" id="WP_265266619.1">
    <property type="nucleotide sequence ID" value="NZ_JAIHOM010000163.1"/>
</dbReference>
<evidence type="ECO:0000313" key="8">
    <source>
        <dbReference type="Proteomes" id="UP001526426"/>
    </source>
</evidence>
<reference evidence="7 8" key="1">
    <citation type="submission" date="2021-08" db="EMBL/GenBank/DDBJ databases">
        <title>Draft genome sequence of Spirulina subsalsa with high tolerance to salinity and hype-accumulation of phycocyanin.</title>
        <authorList>
            <person name="Pei H."/>
            <person name="Jiang L."/>
        </authorList>
    </citation>
    <scope>NUCLEOTIDE SEQUENCE [LARGE SCALE GENOMIC DNA]</scope>
    <source>
        <strain evidence="7 8">FACHB-351</strain>
    </source>
</reference>
<evidence type="ECO:0000256" key="4">
    <source>
        <dbReference type="ARBA" id="ARBA00023136"/>
    </source>
</evidence>
<comment type="subcellular location">
    <subcellularLocation>
        <location evidence="1">Membrane</location>
        <topology evidence="1">Single-pass membrane protein</topology>
    </subcellularLocation>
</comment>
<evidence type="ECO:0000256" key="5">
    <source>
        <dbReference type="SAM" id="Phobius"/>
    </source>
</evidence>
<dbReference type="Pfam" id="PF04357">
    <property type="entry name" value="TamB"/>
    <property type="match status" value="1"/>
</dbReference>
<proteinExistence type="predicted"/>
<keyword evidence="8" id="KW-1185">Reference proteome</keyword>
<evidence type="ECO:0000256" key="1">
    <source>
        <dbReference type="ARBA" id="ARBA00004167"/>
    </source>
</evidence>
<feature type="domain" description="Translocation and assembly module TamB C-terminal" evidence="6">
    <location>
        <begin position="1633"/>
        <end position="2025"/>
    </location>
</feature>
<gene>
    <name evidence="7" type="ORF">K4A83_20840</name>
</gene>
<keyword evidence="3 5" id="KW-1133">Transmembrane helix</keyword>
<dbReference type="PANTHER" id="PTHR34457">
    <property type="entry name" value="EMBRYO DEFECTIVE 2410"/>
    <property type="match status" value="1"/>
</dbReference>
<evidence type="ECO:0000259" key="6">
    <source>
        <dbReference type="Pfam" id="PF04357"/>
    </source>
</evidence>
<protein>
    <submittedName>
        <fullName evidence="7">Translocation/assembly module TamB domain-containing protein</fullName>
    </submittedName>
</protein>
<dbReference type="InterPro" id="IPR007452">
    <property type="entry name" value="TamB_C"/>
</dbReference>